<protein>
    <submittedName>
        <fullName evidence="7">SDR family NAD(P)-dependent oxidoreductase</fullName>
    </submittedName>
</protein>
<evidence type="ECO:0000259" key="6">
    <source>
        <dbReference type="PROSITE" id="PS52019"/>
    </source>
</evidence>
<dbReference type="Gene3D" id="1.10.1200.10">
    <property type="entry name" value="ACP-like"/>
    <property type="match status" value="1"/>
</dbReference>
<dbReference type="InterPro" id="IPR020806">
    <property type="entry name" value="PKS_PP-bd"/>
</dbReference>
<evidence type="ECO:0000313" key="8">
    <source>
        <dbReference type="Proteomes" id="UP001595923"/>
    </source>
</evidence>
<evidence type="ECO:0000256" key="1">
    <source>
        <dbReference type="ARBA" id="ARBA00022450"/>
    </source>
</evidence>
<dbReference type="InterPro" id="IPR050091">
    <property type="entry name" value="PKS_NRPS_Biosynth_Enz"/>
</dbReference>
<evidence type="ECO:0000259" key="5">
    <source>
        <dbReference type="PROSITE" id="PS50075"/>
    </source>
</evidence>
<dbReference type="PANTHER" id="PTHR43775">
    <property type="entry name" value="FATTY ACID SYNTHASE"/>
    <property type="match status" value="1"/>
</dbReference>
<dbReference type="PANTHER" id="PTHR43775:SF51">
    <property type="entry name" value="INACTIVE PHENOLPHTHIOCEROL SYNTHESIS POLYKETIDE SYNTHASE TYPE I PKS1-RELATED"/>
    <property type="match status" value="1"/>
</dbReference>
<dbReference type="InterPro" id="IPR036291">
    <property type="entry name" value="NAD(P)-bd_dom_sf"/>
</dbReference>
<feature type="non-terminal residue" evidence="7">
    <location>
        <position position="1"/>
    </location>
</feature>
<organism evidence="7 8">
    <name type="scientific">Nocardiopsis mangrovi</name>
    <dbReference type="NCBI Taxonomy" id="1179818"/>
    <lineage>
        <taxon>Bacteria</taxon>
        <taxon>Bacillati</taxon>
        <taxon>Actinomycetota</taxon>
        <taxon>Actinomycetes</taxon>
        <taxon>Streptosporangiales</taxon>
        <taxon>Nocardiopsidaceae</taxon>
        <taxon>Nocardiopsis</taxon>
    </lineage>
</organism>
<dbReference type="InterPro" id="IPR014043">
    <property type="entry name" value="Acyl_transferase_dom"/>
</dbReference>
<dbReference type="InterPro" id="IPR049551">
    <property type="entry name" value="PKS_DH_C"/>
</dbReference>
<gene>
    <name evidence="7" type="ORF">ACFO4E_21165</name>
</gene>
<dbReference type="SMART" id="SM00823">
    <property type="entry name" value="PKS_PP"/>
    <property type="match status" value="1"/>
</dbReference>
<dbReference type="InterPro" id="IPR042104">
    <property type="entry name" value="PKS_dehydratase_sf"/>
</dbReference>
<sequence>SGDEDAVVGVVDRLAGQGVRARRLRVSHAFHSARMEPMLGEFEEVLGGVSFAEPRLAVVSNVTGRVAEAGLLTDPGYWVRQVRCPVRFADGVAAAREAGATAFLELGPGGTLSAMARQALRDTADDDVLCAPMLRRDRDEVTTSLTALARMHVRGTDIAWAEVIRGGGARRVDLPTYAFQHRRYWPDTPPAPSGRAGAEGAMAAAGLSVTGHPVLVAASPLPGSGGLLLTGRLAPSAHPWAAGHHMGGVGIAPPGVLPELVIRAADEAGCDTVHHLAVEEPIALSAEGAVRVQITVTAADDAGRRRAEVHTRLDDAVPDAPWTRNARAVLGACGPPPPAPEGPETVASWPPEGAHPVDTAAFEEDLRDAGLSCGPGPDLLAAVWRLGDTVHAEIDLGAEPDDAPDEDHRFALHPSVLGAAVHLAALCVDPGTAPRRILQAAEWSGLVLHASGATRLRARAVATGDSTVSLDLADGTGRPVASVASLTLRPAAAQPAPPVPGVVARSLLRLGWIEAPAPPPAAPGAGRWALLGPADHPAVRSAGLDDGPAPAFDDIESLADAVEDGMPAPELLLFDAGAAHGAPEPGAAPAAVACVLGVVQEWAAEAGLLGTRLAVLTRGAVAAGGSAPAPDPVGAAVWGLLRSAQAEYPGRILLFDTDDGTDPARAARRLLPALAASGESQVALRGGTVLVPRLERMTVPDDPARPPLSSGGTVLVTGGTGALGGEVACHLATAHGVRRLLLVSRRGPAADGAASLAARLEALGAEVAVEACDVADRAGLARLLDAIPAEQPLRAVVHTAGVVDDGLISGMTPERIDTVFGPKSEAALNLDALTRGLDLDAFVLFSSAAGVLGSPGQGNYAAANAFLDALAQRRRAVGLAGTSLAWGQWERSGGLSGRLGRADLARMARQGLRALSTAEGMALFDAALASGEAAVVPVHLDTAAVRAHAARAFGGTVAPVLRGLVRPPRRAVRGPAGGGPGERDGLARRISRLPESEGHRLLLDRVLDTAALVLGRSAADRMAPDDAFFDAGFDSLTTLEFGGRLGAATGTAVGSALIFDHPTPDMLTRHLLPLVAAAGGPAAGSVLDDLDGVARTISAAELDPALRAKVAARLAEMAERVR</sequence>
<dbReference type="Pfam" id="PF21089">
    <property type="entry name" value="PKS_DH_N"/>
    <property type="match status" value="1"/>
</dbReference>
<dbReference type="Pfam" id="PF22953">
    <property type="entry name" value="SpnB_Rossmann"/>
    <property type="match status" value="1"/>
</dbReference>
<dbReference type="Pfam" id="PF00550">
    <property type="entry name" value="PP-binding"/>
    <property type="match status" value="1"/>
</dbReference>
<dbReference type="InterPro" id="IPR036736">
    <property type="entry name" value="ACP-like_sf"/>
</dbReference>
<dbReference type="SUPFAM" id="SSF47336">
    <property type="entry name" value="ACP-like"/>
    <property type="match status" value="1"/>
</dbReference>
<dbReference type="RefSeq" id="WP_378577435.1">
    <property type="nucleotide sequence ID" value="NZ_JBHSFQ010000023.1"/>
</dbReference>
<dbReference type="InterPro" id="IPR057326">
    <property type="entry name" value="KR_dom"/>
</dbReference>
<feature type="region of interest" description="C-terminal hotdog fold" evidence="4">
    <location>
        <begin position="354"/>
        <end position="497"/>
    </location>
</feature>
<comment type="caution">
    <text evidence="7">The sequence shown here is derived from an EMBL/GenBank/DDBJ whole genome shotgun (WGS) entry which is preliminary data.</text>
</comment>
<dbReference type="Pfam" id="PF00698">
    <property type="entry name" value="Acyl_transf_1"/>
    <property type="match status" value="1"/>
</dbReference>
<dbReference type="InterPro" id="IPR055123">
    <property type="entry name" value="SpnB-like_Rossmann"/>
</dbReference>
<dbReference type="InterPro" id="IPR049900">
    <property type="entry name" value="PKS_mFAS_DH"/>
</dbReference>
<dbReference type="CDD" id="cd08956">
    <property type="entry name" value="KR_3_FAS_SDR_x"/>
    <property type="match status" value="1"/>
</dbReference>
<dbReference type="InterPro" id="IPR001227">
    <property type="entry name" value="Ac_transferase_dom_sf"/>
</dbReference>
<dbReference type="SUPFAM" id="SSF52151">
    <property type="entry name" value="FabD/lysophospholipase-like"/>
    <property type="match status" value="1"/>
</dbReference>
<dbReference type="EMBL" id="JBHSFQ010000023">
    <property type="protein sequence ID" value="MFC4564380.1"/>
    <property type="molecule type" value="Genomic_DNA"/>
</dbReference>
<dbReference type="Gene3D" id="3.40.50.720">
    <property type="entry name" value="NAD(P)-binding Rossmann-like Domain"/>
    <property type="match status" value="1"/>
</dbReference>
<dbReference type="InterPro" id="IPR016035">
    <property type="entry name" value="Acyl_Trfase/lysoPLipase"/>
</dbReference>
<reference evidence="8" key="1">
    <citation type="journal article" date="2019" name="Int. J. Syst. Evol. Microbiol.">
        <title>The Global Catalogue of Microorganisms (GCM) 10K type strain sequencing project: providing services to taxonomists for standard genome sequencing and annotation.</title>
        <authorList>
            <consortium name="The Broad Institute Genomics Platform"/>
            <consortium name="The Broad Institute Genome Sequencing Center for Infectious Disease"/>
            <person name="Wu L."/>
            <person name="Ma J."/>
        </authorList>
    </citation>
    <scope>NUCLEOTIDE SEQUENCE [LARGE SCALE GENOMIC DNA]</scope>
    <source>
        <strain evidence="8">XZYJ18</strain>
    </source>
</reference>
<dbReference type="PROSITE" id="PS52019">
    <property type="entry name" value="PKS_MFAS_DH"/>
    <property type="match status" value="1"/>
</dbReference>
<keyword evidence="8" id="KW-1185">Reference proteome</keyword>
<dbReference type="InterPro" id="IPR049552">
    <property type="entry name" value="PKS_DH_N"/>
</dbReference>
<evidence type="ECO:0000256" key="4">
    <source>
        <dbReference type="PROSITE-ProRule" id="PRU01363"/>
    </source>
</evidence>
<feature type="domain" description="Carrier" evidence="5">
    <location>
        <begin position="1000"/>
        <end position="1075"/>
    </location>
</feature>
<evidence type="ECO:0000256" key="3">
    <source>
        <dbReference type="ARBA" id="ARBA00022679"/>
    </source>
</evidence>
<dbReference type="InterPro" id="IPR013968">
    <property type="entry name" value="PKS_KR"/>
</dbReference>
<dbReference type="InterPro" id="IPR020807">
    <property type="entry name" value="PKS_DH"/>
</dbReference>
<dbReference type="SMART" id="SM00822">
    <property type="entry name" value="PKS_KR"/>
    <property type="match status" value="1"/>
</dbReference>
<dbReference type="SUPFAM" id="SSF51735">
    <property type="entry name" value="NAD(P)-binding Rossmann-fold domains"/>
    <property type="match status" value="2"/>
</dbReference>
<feature type="region of interest" description="N-terminal hotdog fold" evidence="4">
    <location>
        <begin position="212"/>
        <end position="337"/>
    </location>
</feature>
<dbReference type="Gene3D" id="3.10.129.110">
    <property type="entry name" value="Polyketide synthase dehydratase"/>
    <property type="match status" value="1"/>
</dbReference>
<dbReference type="InterPro" id="IPR009081">
    <property type="entry name" value="PP-bd_ACP"/>
</dbReference>
<name>A0ABV9DZV2_9ACTN</name>
<dbReference type="Pfam" id="PF14765">
    <property type="entry name" value="PS-DH"/>
    <property type="match status" value="1"/>
</dbReference>
<dbReference type="Gene3D" id="3.30.70.3290">
    <property type="match status" value="1"/>
</dbReference>
<accession>A0ABV9DZV2</accession>
<proteinExistence type="predicted"/>
<keyword evidence="1" id="KW-0596">Phosphopantetheine</keyword>
<dbReference type="Gene3D" id="3.40.366.10">
    <property type="entry name" value="Malonyl-Coenzyme A Acyl Carrier Protein, domain 2"/>
    <property type="match status" value="1"/>
</dbReference>
<dbReference type="Proteomes" id="UP001595923">
    <property type="component" value="Unassembled WGS sequence"/>
</dbReference>
<feature type="domain" description="PKS/mFAS DH" evidence="6">
    <location>
        <begin position="212"/>
        <end position="497"/>
    </location>
</feature>
<dbReference type="SMART" id="SM00826">
    <property type="entry name" value="PKS_DH"/>
    <property type="match status" value="1"/>
</dbReference>
<evidence type="ECO:0000256" key="2">
    <source>
        <dbReference type="ARBA" id="ARBA00022553"/>
    </source>
</evidence>
<comment type="caution">
    <text evidence="4">Lacks conserved residue(s) required for the propagation of feature annotation.</text>
</comment>
<dbReference type="PROSITE" id="PS50075">
    <property type="entry name" value="CARRIER"/>
    <property type="match status" value="1"/>
</dbReference>
<dbReference type="SMART" id="SM00827">
    <property type="entry name" value="PKS_AT"/>
    <property type="match status" value="1"/>
</dbReference>
<evidence type="ECO:0000313" key="7">
    <source>
        <dbReference type="EMBL" id="MFC4564380.1"/>
    </source>
</evidence>
<dbReference type="Pfam" id="PF08659">
    <property type="entry name" value="KR"/>
    <property type="match status" value="1"/>
</dbReference>
<keyword evidence="2" id="KW-0597">Phosphoprotein</keyword>
<keyword evidence="3" id="KW-0808">Transferase</keyword>